<keyword evidence="6 17" id="KW-0732">Signal</keyword>
<dbReference type="VEuPathDB" id="TriTrypDB:ADEAN_000972600"/>
<evidence type="ECO:0000313" key="21">
    <source>
        <dbReference type="Proteomes" id="UP000515908"/>
    </source>
</evidence>
<keyword evidence="13" id="KW-1015">Disulfide bond</keyword>
<evidence type="ECO:0000256" key="12">
    <source>
        <dbReference type="ARBA" id="ARBA00023145"/>
    </source>
</evidence>
<dbReference type="PANTHER" id="PTHR10942">
    <property type="entry name" value="LEISHMANOLYSIN-LIKE PEPTIDASE"/>
    <property type="match status" value="1"/>
</dbReference>
<dbReference type="PRINTS" id="PR00782">
    <property type="entry name" value="LSHMANOLYSIN"/>
</dbReference>
<evidence type="ECO:0000256" key="13">
    <source>
        <dbReference type="ARBA" id="ARBA00023157"/>
    </source>
</evidence>
<feature type="transmembrane region" description="Helical" evidence="19">
    <location>
        <begin position="682"/>
        <end position="709"/>
    </location>
</feature>
<dbReference type="SUPFAM" id="SSF57184">
    <property type="entry name" value="Growth factor receptor domain"/>
    <property type="match status" value="1"/>
</dbReference>
<dbReference type="EMBL" id="LR877168">
    <property type="protein sequence ID" value="CAD2222186.1"/>
    <property type="molecule type" value="Genomic_DNA"/>
</dbReference>
<comment type="catalytic activity">
    <reaction evidence="1">
        <text>Preference for hydrophobic residues at P1 and P1' and basic residues at P2' and P3'. A model nonapeptide is cleaved at -Ala-Tyr-|-Leu-Lys-Lys-.</text>
        <dbReference type="EC" id="3.4.24.36"/>
    </reaction>
</comment>
<feature type="signal peptide" evidence="17">
    <location>
        <begin position="1"/>
        <end position="22"/>
    </location>
</feature>
<evidence type="ECO:0000256" key="16">
    <source>
        <dbReference type="PIRSR" id="PIRSR601577-2"/>
    </source>
</evidence>
<organism evidence="20 21">
    <name type="scientific">Angomonas deanei</name>
    <dbReference type="NCBI Taxonomy" id="59799"/>
    <lineage>
        <taxon>Eukaryota</taxon>
        <taxon>Discoba</taxon>
        <taxon>Euglenozoa</taxon>
        <taxon>Kinetoplastea</taxon>
        <taxon>Metakinetoplastina</taxon>
        <taxon>Trypanosomatida</taxon>
        <taxon>Trypanosomatidae</taxon>
        <taxon>Strigomonadinae</taxon>
        <taxon>Angomonas</taxon>
    </lineage>
</organism>
<evidence type="ECO:0000256" key="6">
    <source>
        <dbReference type="ARBA" id="ARBA00022729"/>
    </source>
</evidence>
<keyword evidence="10 16" id="KW-0482">Metalloprotease</keyword>
<dbReference type="GO" id="GO:0005737">
    <property type="term" value="C:cytoplasm"/>
    <property type="evidence" value="ECO:0007669"/>
    <property type="project" value="TreeGrafter"/>
</dbReference>
<evidence type="ECO:0000256" key="18">
    <source>
        <dbReference type="SAM" id="MobiDB-lite"/>
    </source>
</evidence>
<evidence type="ECO:0000256" key="9">
    <source>
        <dbReference type="ARBA" id="ARBA00022889"/>
    </source>
</evidence>
<evidence type="ECO:0000256" key="11">
    <source>
        <dbReference type="ARBA" id="ARBA00023136"/>
    </source>
</evidence>
<dbReference type="Proteomes" id="UP000515908">
    <property type="component" value="Chromosome 24"/>
</dbReference>
<dbReference type="Gene3D" id="3.90.132.10">
    <property type="entry name" value="Leishmanolysin , domain 2"/>
    <property type="match status" value="1"/>
</dbReference>
<feature type="binding site" evidence="16">
    <location>
        <position position="217"/>
    </location>
    <ligand>
        <name>Zn(2+)</name>
        <dbReference type="ChEBI" id="CHEBI:29105"/>
        <note>catalytic</note>
    </ligand>
</feature>
<feature type="compositionally biased region" description="Low complexity" evidence="18">
    <location>
        <begin position="739"/>
        <end position="769"/>
    </location>
</feature>
<dbReference type="PANTHER" id="PTHR10942:SF0">
    <property type="entry name" value="LEISHMANOLYSIN-LIKE PEPTIDASE"/>
    <property type="match status" value="1"/>
</dbReference>
<keyword evidence="4 17" id="KW-0645">Protease</keyword>
<reference evidence="20 21" key="1">
    <citation type="submission" date="2020-08" db="EMBL/GenBank/DDBJ databases">
        <authorList>
            <person name="Newling K."/>
            <person name="Davey J."/>
            <person name="Forrester S."/>
        </authorList>
    </citation>
    <scope>NUCLEOTIDE SEQUENCE [LARGE SCALE GENOMIC DNA]</scope>
    <source>
        <strain evidence="21">Crithidia deanei Carvalho (ATCC PRA-265)</strain>
    </source>
</reference>
<evidence type="ECO:0000256" key="4">
    <source>
        <dbReference type="ARBA" id="ARBA00022670"/>
    </source>
</evidence>
<name>A0A7G2CQT1_9TRYP</name>
<comment type="subcellular location">
    <subcellularLocation>
        <location evidence="2">Membrane</location>
    </subcellularLocation>
</comment>
<evidence type="ECO:0000313" key="20">
    <source>
        <dbReference type="EMBL" id="CAD2222186.1"/>
    </source>
</evidence>
<dbReference type="GO" id="GO:0004222">
    <property type="term" value="F:metalloendopeptidase activity"/>
    <property type="evidence" value="ECO:0007669"/>
    <property type="project" value="UniProtKB-UniRule"/>
</dbReference>
<keyword evidence="19" id="KW-1133">Transmembrane helix</keyword>
<feature type="binding site" evidence="16">
    <location>
        <position position="213"/>
    </location>
    <ligand>
        <name>Zn(2+)</name>
        <dbReference type="ChEBI" id="CHEBI:29105"/>
        <note>catalytic</note>
    </ligand>
</feature>
<evidence type="ECO:0000256" key="15">
    <source>
        <dbReference type="PIRSR" id="PIRSR601577-1"/>
    </source>
</evidence>
<keyword evidence="11 19" id="KW-0472">Membrane</keyword>
<gene>
    <name evidence="20" type="ORF">ADEAN_000972600</name>
</gene>
<feature type="compositionally biased region" description="Low complexity" evidence="18">
    <location>
        <begin position="721"/>
        <end position="732"/>
    </location>
</feature>
<dbReference type="GO" id="GO:0006508">
    <property type="term" value="P:proteolysis"/>
    <property type="evidence" value="ECO:0007669"/>
    <property type="project" value="UniProtKB-KW"/>
</dbReference>
<dbReference type="GO" id="GO:0016020">
    <property type="term" value="C:membrane"/>
    <property type="evidence" value="ECO:0007669"/>
    <property type="project" value="UniProtKB-SubCell"/>
</dbReference>
<dbReference type="GO" id="GO:0007155">
    <property type="term" value="P:cell adhesion"/>
    <property type="evidence" value="ECO:0007669"/>
    <property type="project" value="UniProtKB-KW"/>
</dbReference>
<keyword evidence="9" id="KW-0130">Cell adhesion</keyword>
<keyword evidence="21" id="KW-1185">Reference proteome</keyword>
<evidence type="ECO:0000256" key="8">
    <source>
        <dbReference type="ARBA" id="ARBA00022833"/>
    </source>
</evidence>
<evidence type="ECO:0000256" key="3">
    <source>
        <dbReference type="ARBA" id="ARBA00005860"/>
    </source>
</evidence>
<comment type="similarity">
    <text evidence="3 17">Belongs to the peptidase M8 family.</text>
</comment>
<evidence type="ECO:0000256" key="10">
    <source>
        <dbReference type="ARBA" id="ARBA00023049"/>
    </source>
</evidence>
<feature type="active site" evidence="15">
    <location>
        <position position="214"/>
    </location>
</feature>
<keyword evidence="19" id="KW-0812">Transmembrane</keyword>
<dbReference type="EC" id="3.4.24.-" evidence="17"/>
<dbReference type="Pfam" id="PF01457">
    <property type="entry name" value="Peptidase_M8"/>
    <property type="match status" value="1"/>
</dbReference>
<evidence type="ECO:0000256" key="7">
    <source>
        <dbReference type="ARBA" id="ARBA00022801"/>
    </source>
</evidence>
<protein>
    <recommendedName>
        <fullName evidence="17">Leishmanolysin-like peptidase</fullName>
        <ecNumber evidence="17">3.4.24.-</ecNumber>
    </recommendedName>
</protein>
<feature type="binding site" evidence="16">
    <location>
        <position position="268"/>
    </location>
    <ligand>
        <name>Zn(2+)</name>
        <dbReference type="ChEBI" id="CHEBI:29105"/>
        <note>catalytic</note>
    </ligand>
</feature>
<feature type="chain" id="PRO_5029038302" description="Leishmanolysin-like peptidase" evidence="17">
    <location>
        <begin position="23"/>
        <end position="769"/>
    </location>
</feature>
<comment type="cofactor">
    <cofactor evidence="16 17">
        <name>Zn(2+)</name>
        <dbReference type="ChEBI" id="CHEBI:29105"/>
    </cofactor>
    <text evidence="16 17">Binds 1 zinc ion per subunit.</text>
</comment>
<dbReference type="Gene3D" id="3.10.170.20">
    <property type="match status" value="1"/>
</dbReference>
<evidence type="ECO:0000256" key="1">
    <source>
        <dbReference type="ARBA" id="ARBA00001249"/>
    </source>
</evidence>
<keyword evidence="8 16" id="KW-0862">Zinc</keyword>
<dbReference type="InterPro" id="IPR009030">
    <property type="entry name" value="Growth_fac_rcpt_cys_sf"/>
</dbReference>
<keyword evidence="14" id="KW-0325">Glycoprotein</keyword>
<evidence type="ECO:0000256" key="17">
    <source>
        <dbReference type="RuleBase" id="RU366077"/>
    </source>
</evidence>
<feature type="region of interest" description="Disordered" evidence="18">
    <location>
        <begin position="716"/>
        <end position="769"/>
    </location>
</feature>
<keyword evidence="12" id="KW-0865">Zymogen</keyword>
<dbReference type="SUPFAM" id="SSF55486">
    <property type="entry name" value="Metalloproteases ('zincins'), catalytic domain"/>
    <property type="match status" value="1"/>
</dbReference>
<evidence type="ECO:0000256" key="2">
    <source>
        <dbReference type="ARBA" id="ARBA00004370"/>
    </source>
</evidence>
<evidence type="ECO:0000256" key="14">
    <source>
        <dbReference type="ARBA" id="ARBA00023180"/>
    </source>
</evidence>
<sequence>MLRHISLVIFALLLLGVQSSLTHECNHGEHLLKQVQSGGIYNRAANLQQPQELSARDSSRYRPVRIKVGFDQLSDPTKYCTSATQSVTDMYGKPIACTEANILTDEKRKIITEYLFPKATALLATKLNALTLGNLGVTAEELRGCSYFTASGDIAAKTDHDFIMLVSASPVPEGVAASALTCVMDGRRRLVGIVNIAPSTAERSVRAVRVIFHEFLHAMGFGDGGQIKTTIRGVADLDALNGQAVLKHAKDHYACSSLQALETNNGIHWMGRTSLYDVMYTSSTAVEFISHMTLAAMEDTGYYLPNYAQAETLPFGYHAGCSFLNEACIAGGKTEFPQFFAVSAGETRCTADFSAVGSGETRSSSCSDSRFDYFGDGKCTWLGSVMDYCPIYATSKQCEATETDWVSRCFNYNGGTNAACLPVQCDFEKQTYTVGGSSCSEGQHVTVNSVSYECLRFFEACPYRLSDGLVTLCSIPSCEVCNGDVCTKCNDPLVPSDDGKSCVQSTTTPPAKCDPNCKTCNNGVCEACNDPYVLSTSKTCDYPSGTCDPNCKTCNNGVCEACNDPYVLSASKACNLPSGACDPNCKTCNNGVCEACNDPYVLSASKTCVSPSGTCTSNCKTCTNNVCTQCEDAYMITSESSLCVSKIESCVSATDDGKCTSCSGSRKPSEDGSKCNSKGIPWWVWLIIGLVGAAVVLAIIISAVCCCCCSDTNLYGESKSSHSSRSSSMSSRGFDDSYSDSYSGSYSGSSSRSGSSSSWRSGSSSGRFY</sequence>
<evidence type="ECO:0000256" key="19">
    <source>
        <dbReference type="SAM" id="Phobius"/>
    </source>
</evidence>
<keyword evidence="5 16" id="KW-0479">Metal-binding</keyword>
<keyword evidence="7 17" id="KW-0378">Hydrolase</keyword>
<proteinExistence type="inferred from homology"/>
<evidence type="ECO:0000256" key="5">
    <source>
        <dbReference type="ARBA" id="ARBA00022723"/>
    </source>
</evidence>
<dbReference type="AlphaFoldDB" id="A0A7G2CQT1"/>
<dbReference type="InterPro" id="IPR001577">
    <property type="entry name" value="Peptidase_M8"/>
</dbReference>
<accession>A0A7G2CQT1</accession>
<dbReference type="GO" id="GO:0046872">
    <property type="term" value="F:metal ion binding"/>
    <property type="evidence" value="ECO:0007669"/>
    <property type="project" value="UniProtKB-KW"/>
</dbReference>